<evidence type="ECO:0000313" key="2">
    <source>
        <dbReference type="Proteomes" id="UP000007797"/>
    </source>
</evidence>
<organism evidence="1 2">
    <name type="scientific">Cavenderia fasciculata</name>
    <name type="common">Slime mold</name>
    <name type="synonym">Dictyostelium fasciculatum</name>
    <dbReference type="NCBI Taxonomy" id="261658"/>
    <lineage>
        <taxon>Eukaryota</taxon>
        <taxon>Amoebozoa</taxon>
        <taxon>Evosea</taxon>
        <taxon>Eumycetozoa</taxon>
        <taxon>Dictyostelia</taxon>
        <taxon>Acytosteliales</taxon>
        <taxon>Cavenderiaceae</taxon>
        <taxon>Cavenderia</taxon>
    </lineage>
</organism>
<dbReference type="RefSeq" id="XP_004359590.1">
    <property type="nucleotide sequence ID" value="XM_004359533.1"/>
</dbReference>
<dbReference type="AlphaFoldDB" id="F4PTS0"/>
<reference evidence="2" key="1">
    <citation type="journal article" date="2011" name="Genome Res.">
        <title>Phylogeny-wide analysis of social amoeba genomes highlights ancient origins for complex intercellular communication.</title>
        <authorList>
            <person name="Heidel A.J."/>
            <person name="Lawal H.M."/>
            <person name="Felder M."/>
            <person name="Schilde C."/>
            <person name="Helps N.R."/>
            <person name="Tunggal B."/>
            <person name="Rivero F."/>
            <person name="John U."/>
            <person name="Schleicher M."/>
            <person name="Eichinger L."/>
            <person name="Platzer M."/>
            <person name="Noegel A.A."/>
            <person name="Schaap P."/>
            <person name="Gloeckner G."/>
        </authorList>
    </citation>
    <scope>NUCLEOTIDE SEQUENCE [LARGE SCALE GENOMIC DNA]</scope>
    <source>
        <strain evidence="2">SH3</strain>
    </source>
</reference>
<proteinExistence type="predicted"/>
<accession>F4PTS0</accession>
<gene>
    <name evidence="1" type="ORF">DFA_01626</name>
</gene>
<evidence type="ECO:0000313" key="1">
    <source>
        <dbReference type="EMBL" id="EGG21740.1"/>
    </source>
</evidence>
<protein>
    <submittedName>
        <fullName evidence="1">Uncharacterized protein</fullName>
    </submittedName>
</protein>
<keyword evidence="2" id="KW-1185">Reference proteome</keyword>
<dbReference type="EMBL" id="GL883010">
    <property type="protein sequence ID" value="EGG21740.1"/>
    <property type="molecule type" value="Genomic_DNA"/>
</dbReference>
<name>F4PTS0_CACFS</name>
<sequence length="351" mass="40790">MDGSYHRLFPIYYRKHDKTSESSLLSIVWIVHPVVALFRVNKSQAHSIVALFPVFWKKSSLCNGNDKFHLSLLYIVPRFGFIDYAIEESPSGDEIGMRFYILLLYFLAREDGRTYVSLIYLVHPKASLLRGCFTASKSKLFMFPFIYYKRDTAKLKMALSIVWIGNPRFGFISYWSQNDGQYTHFHIPLVLWISSIDEYYQWGVFWIACAKASQSGNPFTNQNLPNGCSRISSVYYPVSLFMYYSDGQNLSHHLMPIYRYRYKTRDEAAVLWVLLGAVYLLDKQDITEFRFFYRWIKVKSSETVFVLEVNPFVSIRRKHGKSRVLILGGMCGVKDSTYGSGSTCNFCCIEC</sequence>
<dbReference type="KEGG" id="dfa:DFA_01626"/>
<dbReference type="OrthoDB" id="17315at2759"/>
<dbReference type="GeneID" id="14873328"/>
<dbReference type="Proteomes" id="UP000007797">
    <property type="component" value="Unassembled WGS sequence"/>
</dbReference>